<evidence type="ECO:0000256" key="1">
    <source>
        <dbReference type="ARBA" id="ARBA00004123"/>
    </source>
</evidence>
<feature type="domain" description="Sm" evidence="12">
    <location>
        <begin position="1"/>
        <end position="96"/>
    </location>
</feature>
<evidence type="ECO:0000256" key="7">
    <source>
        <dbReference type="ARBA" id="ARBA00023187"/>
    </source>
</evidence>
<dbReference type="GO" id="GO:0005687">
    <property type="term" value="C:U4 snRNP"/>
    <property type="evidence" value="ECO:0007669"/>
    <property type="project" value="TreeGrafter"/>
</dbReference>
<dbReference type="CDD" id="cd01717">
    <property type="entry name" value="Sm_B"/>
    <property type="match status" value="1"/>
</dbReference>
<evidence type="ECO:0000256" key="10">
    <source>
        <dbReference type="ARBA" id="ARBA00041355"/>
    </source>
</evidence>
<evidence type="ECO:0000256" key="8">
    <source>
        <dbReference type="ARBA" id="ARBA00023242"/>
    </source>
</evidence>
<organism evidence="13 14">
    <name type="scientific">Pachysolen tannophilus NRRL Y-2460</name>
    <dbReference type="NCBI Taxonomy" id="669874"/>
    <lineage>
        <taxon>Eukaryota</taxon>
        <taxon>Fungi</taxon>
        <taxon>Dikarya</taxon>
        <taxon>Ascomycota</taxon>
        <taxon>Saccharomycotina</taxon>
        <taxon>Pichiomycetes</taxon>
        <taxon>Pachysolenaceae</taxon>
        <taxon>Pachysolen</taxon>
    </lineage>
</organism>
<feature type="region of interest" description="Disordered" evidence="11">
    <location>
        <begin position="93"/>
        <end position="131"/>
    </location>
</feature>
<dbReference type="GO" id="GO:0000398">
    <property type="term" value="P:mRNA splicing, via spliceosome"/>
    <property type="evidence" value="ECO:0007669"/>
    <property type="project" value="TreeGrafter"/>
</dbReference>
<dbReference type="PROSITE" id="PS52002">
    <property type="entry name" value="SM"/>
    <property type="match status" value="1"/>
</dbReference>
<protein>
    <recommendedName>
        <fullName evidence="10">Sm protein B</fullName>
    </recommendedName>
</protein>
<comment type="subcellular location">
    <subcellularLocation>
        <location evidence="2">Cytoplasm</location>
    </subcellularLocation>
    <subcellularLocation>
        <location evidence="1">Nucleus</location>
    </subcellularLocation>
</comment>
<gene>
    <name evidence="13" type="ORF">PACTADRAFT_77207</name>
</gene>
<evidence type="ECO:0000256" key="6">
    <source>
        <dbReference type="ARBA" id="ARBA00022884"/>
    </source>
</evidence>
<keyword evidence="14" id="KW-1185">Reference proteome</keyword>
<dbReference type="AlphaFoldDB" id="A0A1E4TPL8"/>
<evidence type="ECO:0000256" key="11">
    <source>
        <dbReference type="SAM" id="MobiDB-lite"/>
    </source>
</evidence>
<evidence type="ECO:0000256" key="2">
    <source>
        <dbReference type="ARBA" id="ARBA00004496"/>
    </source>
</evidence>
<dbReference type="Pfam" id="PF01423">
    <property type="entry name" value="LSM"/>
    <property type="match status" value="1"/>
</dbReference>
<dbReference type="InterPro" id="IPR047575">
    <property type="entry name" value="Sm"/>
</dbReference>
<dbReference type="EMBL" id="KV454017">
    <property type="protein sequence ID" value="ODV93687.1"/>
    <property type="molecule type" value="Genomic_DNA"/>
</dbReference>
<dbReference type="SMART" id="SM00651">
    <property type="entry name" value="Sm"/>
    <property type="match status" value="1"/>
</dbReference>
<dbReference type="GO" id="GO:0071013">
    <property type="term" value="C:catalytic step 2 spliceosome"/>
    <property type="evidence" value="ECO:0007669"/>
    <property type="project" value="TreeGrafter"/>
</dbReference>
<dbReference type="GO" id="GO:0046540">
    <property type="term" value="C:U4/U6 x U5 tri-snRNP complex"/>
    <property type="evidence" value="ECO:0007669"/>
    <property type="project" value="TreeGrafter"/>
</dbReference>
<accession>A0A1E4TPL8</accession>
<dbReference type="GO" id="GO:0070990">
    <property type="term" value="F:snRNP binding"/>
    <property type="evidence" value="ECO:0007669"/>
    <property type="project" value="TreeGrafter"/>
</dbReference>
<evidence type="ECO:0000256" key="4">
    <source>
        <dbReference type="ARBA" id="ARBA00022490"/>
    </source>
</evidence>
<keyword evidence="7" id="KW-0508">mRNA splicing</keyword>
<keyword evidence="6" id="KW-0694">RNA-binding</keyword>
<name>A0A1E4TPL8_PACTA</name>
<dbReference type="GO" id="GO:0005737">
    <property type="term" value="C:cytoplasm"/>
    <property type="evidence" value="ECO:0007669"/>
    <property type="project" value="UniProtKB-SubCell"/>
</dbReference>
<dbReference type="InterPro" id="IPR050914">
    <property type="entry name" value="snRNP_SmB/NAA38-like"/>
</dbReference>
<dbReference type="InterPro" id="IPR010920">
    <property type="entry name" value="LSM_dom_sf"/>
</dbReference>
<dbReference type="SUPFAM" id="SSF50182">
    <property type="entry name" value="Sm-like ribonucleoproteins"/>
    <property type="match status" value="1"/>
</dbReference>
<evidence type="ECO:0000256" key="5">
    <source>
        <dbReference type="ARBA" id="ARBA00022664"/>
    </source>
</evidence>
<evidence type="ECO:0000259" key="12">
    <source>
        <dbReference type="PROSITE" id="PS52002"/>
    </source>
</evidence>
<dbReference type="OrthoDB" id="2020720at2759"/>
<evidence type="ECO:0000256" key="9">
    <source>
        <dbReference type="ARBA" id="ARBA00023274"/>
    </source>
</evidence>
<dbReference type="InterPro" id="IPR001163">
    <property type="entry name" value="Sm_dom_euk/arc"/>
</dbReference>
<keyword evidence="9" id="KW-0687">Ribonucleoprotein</keyword>
<dbReference type="GO" id="GO:0071004">
    <property type="term" value="C:U2-type prespliceosome"/>
    <property type="evidence" value="ECO:0007669"/>
    <property type="project" value="TreeGrafter"/>
</dbReference>
<dbReference type="STRING" id="669874.A0A1E4TPL8"/>
<dbReference type="PANTHER" id="PTHR10701:SF0">
    <property type="entry name" value="SMALL NUCLEAR RIBONUCLEOPROTEIN-ASSOCIATED PROTEIN B"/>
    <property type="match status" value="1"/>
</dbReference>
<dbReference type="GO" id="GO:0005682">
    <property type="term" value="C:U5 snRNP"/>
    <property type="evidence" value="ECO:0007669"/>
    <property type="project" value="TreeGrafter"/>
</dbReference>
<evidence type="ECO:0000313" key="13">
    <source>
        <dbReference type="EMBL" id="ODV93687.1"/>
    </source>
</evidence>
<dbReference type="GO" id="GO:0003723">
    <property type="term" value="F:RNA binding"/>
    <property type="evidence" value="ECO:0007669"/>
    <property type="project" value="UniProtKB-KW"/>
</dbReference>
<keyword evidence="8" id="KW-0539">Nucleus</keyword>
<evidence type="ECO:0000313" key="14">
    <source>
        <dbReference type="Proteomes" id="UP000094236"/>
    </source>
</evidence>
<dbReference type="Gene3D" id="2.30.30.100">
    <property type="match status" value="1"/>
</dbReference>
<evidence type="ECO:0000256" key="3">
    <source>
        <dbReference type="ARBA" id="ARBA00009123"/>
    </source>
</evidence>
<keyword evidence="5" id="KW-0507">mRNA processing</keyword>
<dbReference type="PANTHER" id="PTHR10701">
    <property type="entry name" value="SMALL NUCLEAR RIBONUCLEOPROTEIN-ASSOCIATED PROTEIN B AND N"/>
    <property type="match status" value="1"/>
</dbReference>
<sequence length="131" mass="14630">MSDLINYRIKVTTLDGRQLIGTLLSFDKHMNLVLAECEEFRITKKSLINLKKQHVELMKNNISRINESVINEDKRALGLIILRGEHVVSLSIEAPPTNNNANSALSGGPIRTNNNGVTPRKFAPPPGFKRN</sequence>
<proteinExistence type="inferred from homology"/>
<reference evidence="14" key="1">
    <citation type="submission" date="2016-05" db="EMBL/GenBank/DDBJ databases">
        <title>Comparative genomics of biotechnologically important yeasts.</title>
        <authorList>
            <consortium name="DOE Joint Genome Institute"/>
            <person name="Riley R."/>
            <person name="Haridas S."/>
            <person name="Wolfe K.H."/>
            <person name="Lopes M.R."/>
            <person name="Hittinger C.T."/>
            <person name="Goker M."/>
            <person name="Salamov A."/>
            <person name="Wisecaver J."/>
            <person name="Long T.M."/>
            <person name="Aerts A.L."/>
            <person name="Barry K."/>
            <person name="Choi C."/>
            <person name="Clum A."/>
            <person name="Coughlan A.Y."/>
            <person name="Deshpande S."/>
            <person name="Douglass A.P."/>
            <person name="Hanson S.J."/>
            <person name="Klenk H.-P."/>
            <person name="Labutti K."/>
            <person name="Lapidus A."/>
            <person name="Lindquist E."/>
            <person name="Lipzen A."/>
            <person name="Meier-Kolthoff J.P."/>
            <person name="Ohm R.A."/>
            <person name="Otillar R.P."/>
            <person name="Pangilinan J."/>
            <person name="Peng Y."/>
            <person name="Rokas A."/>
            <person name="Rosa C.A."/>
            <person name="Scheuner C."/>
            <person name="Sibirny A.A."/>
            <person name="Slot J.C."/>
            <person name="Stielow J.B."/>
            <person name="Sun H."/>
            <person name="Kurtzman C.P."/>
            <person name="Blackwell M."/>
            <person name="Grigoriev I.V."/>
            <person name="Jeffries T.W."/>
        </authorList>
    </citation>
    <scope>NUCLEOTIDE SEQUENCE [LARGE SCALE GENOMIC DNA]</scope>
    <source>
        <strain evidence="14">NRRL Y-2460</strain>
    </source>
</reference>
<feature type="compositionally biased region" description="Pro residues" evidence="11">
    <location>
        <begin position="122"/>
        <end position="131"/>
    </location>
</feature>
<keyword evidence="4" id="KW-0963">Cytoplasm</keyword>
<comment type="similarity">
    <text evidence="3">Belongs to the snRNP SmB/SmN family.</text>
</comment>
<dbReference type="GO" id="GO:0005685">
    <property type="term" value="C:U1 snRNP"/>
    <property type="evidence" value="ECO:0007669"/>
    <property type="project" value="TreeGrafter"/>
</dbReference>
<dbReference type="GO" id="GO:0005686">
    <property type="term" value="C:U2 snRNP"/>
    <property type="evidence" value="ECO:0007669"/>
    <property type="project" value="TreeGrafter"/>
</dbReference>
<dbReference type="Proteomes" id="UP000094236">
    <property type="component" value="Unassembled WGS sequence"/>
</dbReference>
<feature type="compositionally biased region" description="Polar residues" evidence="11">
    <location>
        <begin position="96"/>
        <end position="117"/>
    </location>
</feature>